<organism evidence="1 2">
    <name type="scientific">Amycolatopsis endophytica</name>
    <dbReference type="NCBI Taxonomy" id="860233"/>
    <lineage>
        <taxon>Bacteria</taxon>
        <taxon>Bacillati</taxon>
        <taxon>Actinomycetota</taxon>
        <taxon>Actinomycetes</taxon>
        <taxon>Pseudonocardiales</taxon>
        <taxon>Pseudonocardiaceae</taxon>
        <taxon>Amycolatopsis</taxon>
    </lineage>
</organism>
<dbReference type="Proteomes" id="UP000549616">
    <property type="component" value="Unassembled WGS sequence"/>
</dbReference>
<dbReference type="AlphaFoldDB" id="A0A853AZG9"/>
<proteinExistence type="predicted"/>
<evidence type="ECO:0000313" key="1">
    <source>
        <dbReference type="EMBL" id="NYI88203.1"/>
    </source>
</evidence>
<dbReference type="RefSeq" id="WP_312860936.1">
    <property type="nucleotide sequence ID" value="NZ_JACCFK010000001.1"/>
</dbReference>
<protein>
    <recommendedName>
        <fullName evidence="3">HEXXH motif domain-containing protein</fullName>
    </recommendedName>
</protein>
<dbReference type="NCBIfam" id="TIGR04267">
    <property type="entry name" value="mod_HExxH"/>
    <property type="match status" value="1"/>
</dbReference>
<dbReference type="InterPro" id="IPR026337">
    <property type="entry name" value="AKG_HExxH"/>
</dbReference>
<dbReference type="EMBL" id="JACCFK010000001">
    <property type="protein sequence ID" value="NYI88203.1"/>
    <property type="molecule type" value="Genomic_DNA"/>
</dbReference>
<accession>A0A853AZG9</accession>
<evidence type="ECO:0008006" key="3">
    <source>
        <dbReference type="Google" id="ProtNLM"/>
    </source>
</evidence>
<gene>
    <name evidence="1" type="ORF">HNR02_001526</name>
</gene>
<evidence type="ECO:0000313" key="2">
    <source>
        <dbReference type="Proteomes" id="UP000549616"/>
    </source>
</evidence>
<keyword evidence="2" id="KW-1185">Reference proteome</keyword>
<sequence>MEERRALYRMALDLLQPGHERIPAEQLDNPLFRFRIGEALAGRLPFVAADDDLGGVTTAVPAGSSTLAVATGAGAHDLLAEALRIIHAQSRSAGAPPRLLTGDDEALATVAAGVDKVREVSPALADDLLAHVSLLVVLDPATSGGLVSASSRLFPGLVLIDRPASPYDVAEAIIHEGAHQKLFDFAITRPFLGADIAEGRVFRPSWSSGVWPVEQVLAAFHAYSCLAQFAGDVARRGETAELGPDSLLSHARERATEIGTWLAGEEDTLEIDAQWLLHTLLCDGNGPEEPTPVTRPVQAGRYVLDPLVRMTRMEATGRVLVGRPGDTPELHWLDGKAAELTIRLREAPFGLSLSEIGAELSAVLGGLVDATLVRAAPAGGVLSSSDGSFTSEGN</sequence>
<comment type="caution">
    <text evidence="1">The sequence shown here is derived from an EMBL/GenBank/DDBJ whole genome shotgun (WGS) entry which is preliminary data.</text>
</comment>
<reference evidence="1 2" key="1">
    <citation type="submission" date="2020-07" db="EMBL/GenBank/DDBJ databases">
        <title>Sequencing the genomes of 1000 actinobacteria strains.</title>
        <authorList>
            <person name="Klenk H.-P."/>
        </authorList>
    </citation>
    <scope>NUCLEOTIDE SEQUENCE [LARGE SCALE GENOMIC DNA]</scope>
    <source>
        <strain evidence="1 2">DSM 104006</strain>
    </source>
</reference>
<name>A0A853AZG9_9PSEU</name>